<sequence>MTATSPSYTYEIKPRRAELGGGWQARFFEADIEIGGGAFPANADADPQAGIDWWNGLTEDERLTWMGYANSAKPRDAWQANLQKEAYDAAQNAAESWLESRERQ</sequence>
<evidence type="ECO:0000313" key="1">
    <source>
        <dbReference type="EMBL" id="OTP73913.1"/>
    </source>
</evidence>
<reference evidence="1 2" key="1">
    <citation type="submission" date="2017-03" db="EMBL/GenBank/DDBJ databases">
        <title>Genome analysis of strain PAMC 26577.</title>
        <authorList>
            <person name="Oh H.-M."/>
            <person name="Yang J.-A."/>
        </authorList>
    </citation>
    <scope>NUCLEOTIDE SEQUENCE [LARGE SCALE GENOMIC DNA]</scope>
    <source>
        <strain evidence="1 2">PAMC 26577</strain>
    </source>
</reference>
<accession>A0A242MRG2</accession>
<name>A0A242MRG2_CABSO</name>
<protein>
    <submittedName>
        <fullName evidence="1">Uncharacterized protein</fullName>
    </submittedName>
</protein>
<dbReference type="Proteomes" id="UP000195221">
    <property type="component" value="Unassembled WGS sequence"/>
</dbReference>
<proteinExistence type="predicted"/>
<comment type="caution">
    <text evidence="1">The sequence shown here is derived from an EMBL/GenBank/DDBJ whole genome shotgun (WGS) entry which is preliminary data.</text>
</comment>
<dbReference type="EMBL" id="NBTZ01000073">
    <property type="protein sequence ID" value="OTP73913.1"/>
    <property type="molecule type" value="Genomic_DNA"/>
</dbReference>
<dbReference type="AlphaFoldDB" id="A0A242MRG2"/>
<organism evidence="1 2">
    <name type="scientific">Caballeronia sordidicola</name>
    <name type="common">Burkholderia sordidicola</name>
    <dbReference type="NCBI Taxonomy" id="196367"/>
    <lineage>
        <taxon>Bacteria</taxon>
        <taxon>Pseudomonadati</taxon>
        <taxon>Pseudomonadota</taxon>
        <taxon>Betaproteobacteria</taxon>
        <taxon>Burkholderiales</taxon>
        <taxon>Burkholderiaceae</taxon>
        <taxon>Caballeronia</taxon>
    </lineage>
</organism>
<evidence type="ECO:0000313" key="2">
    <source>
        <dbReference type="Proteomes" id="UP000195221"/>
    </source>
</evidence>
<gene>
    <name evidence="1" type="ORF">PAMC26577_17075</name>
</gene>